<dbReference type="Proteomes" id="UP000562027">
    <property type="component" value="Unassembled WGS sequence"/>
</dbReference>
<accession>A0A840L4M9</accession>
<evidence type="ECO:0008006" key="3">
    <source>
        <dbReference type="Google" id="ProtNLM"/>
    </source>
</evidence>
<protein>
    <recommendedName>
        <fullName evidence="3">DUF4390 domain-containing protein</fullName>
    </recommendedName>
</protein>
<name>A0A840L4M9_9BURK</name>
<dbReference type="RefSeq" id="WP_184297686.1">
    <property type="nucleotide sequence ID" value="NZ_JACHLP010000002.1"/>
</dbReference>
<dbReference type="AlphaFoldDB" id="A0A840L4M9"/>
<dbReference type="EMBL" id="JACHLP010000002">
    <property type="protein sequence ID" value="MBB4842936.1"/>
    <property type="molecule type" value="Genomic_DNA"/>
</dbReference>
<reference evidence="1 2" key="1">
    <citation type="submission" date="2020-08" db="EMBL/GenBank/DDBJ databases">
        <title>Functional genomics of gut bacteria from endangered species of beetles.</title>
        <authorList>
            <person name="Carlos-Shanley C."/>
        </authorList>
    </citation>
    <scope>NUCLEOTIDE SEQUENCE [LARGE SCALE GENOMIC DNA]</scope>
    <source>
        <strain evidence="1 2">S00239</strain>
    </source>
</reference>
<proteinExistence type="predicted"/>
<evidence type="ECO:0000313" key="1">
    <source>
        <dbReference type="EMBL" id="MBB4842936.1"/>
    </source>
</evidence>
<dbReference type="InterPro" id="IPR025500">
    <property type="entry name" value="DUF4390"/>
</dbReference>
<organism evidence="1 2">
    <name type="scientific">Roseateles oligotrophus</name>
    <dbReference type="NCBI Taxonomy" id="1769250"/>
    <lineage>
        <taxon>Bacteria</taxon>
        <taxon>Pseudomonadati</taxon>
        <taxon>Pseudomonadota</taxon>
        <taxon>Betaproteobacteria</taxon>
        <taxon>Burkholderiales</taxon>
        <taxon>Sphaerotilaceae</taxon>
        <taxon>Roseateles</taxon>
    </lineage>
</organism>
<evidence type="ECO:0000313" key="2">
    <source>
        <dbReference type="Proteomes" id="UP000562027"/>
    </source>
</evidence>
<keyword evidence="2" id="KW-1185">Reference proteome</keyword>
<comment type="caution">
    <text evidence="1">The sequence shown here is derived from an EMBL/GenBank/DDBJ whole genome shotgun (WGS) entry which is preliminary data.</text>
</comment>
<dbReference type="Pfam" id="PF14334">
    <property type="entry name" value="DUF4390"/>
    <property type="match status" value="1"/>
</dbReference>
<sequence length="197" mass="22247">MTVNSLWRQGCLALLLGLAMWLALLPAARAQGVELAQVSAAKAEDGLELSFSTRFSLSPAVEDALMKGVPVYFAADVSVYRNRWYWRDVRAARSSRSWRLEWKSLTRQFRVSNEGLSRSYATLSEALSSLRGVSSWHVADLKDIEDDGRYYLEFSYRLDTSQLPKPMQIGLGAPQGWTMNVERTFQLNPDFSIRNGS</sequence>
<gene>
    <name evidence="1" type="ORF">HNP55_001451</name>
</gene>